<dbReference type="InterPro" id="IPR001932">
    <property type="entry name" value="PPM-type_phosphatase-like_dom"/>
</dbReference>
<reference evidence="4" key="1">
    <citation type="journal article" date="2020" name="mSystems">
        <title>Genome- and Community-Level Interaction Insights into Carbon Utilization and Element Cycling Functions of Hydrothermarchaeota in Hydrothermal Sediment.</title>
        <authorList>
            <person name="Zhou Z."/>
            <person name="Liu Y."/>
            <person name="Xu W."/>
            <person name="Pan J."/>
            <person name="Luo Z.H."/>
            <person name="Li M."/>
        </authorList>
    </citation>
    <scope>NUCLEOTIDE SEQUENCE [LARGE SCALE GENOMIC DNA]</scope>
    <source>
        <strain evidence="4">HyVt-577</strain>
    </source>
</reference>
<dbReference type="InterPro" id="IPR029016">
    <property type="entry name" value="GAF-like_dom_sf"/>
</dbReference>
<dbReference type="SUPFAM" id="SSF55781">
    <property type="entry name" value="GAF domain-like"/>
    <property type="match status" value="1"/>
</dbReference>
<dbReference type="Gene3D" id="3.60.40.10">
    <property type="entry name" value="PPM-type phosphatase domain"/>
    <property type="match status" value="1"/>
</dbReference>
<evidence type="ECO:0000313" key="4">
    <source>
        <dbReference type="EMBL" id="HGY57221.1"/>
    </source>
</evidence>
<dbReference type="PANTHER" id="PTHR43156:SF2">
    <property type="entry name" value="STAGE II SPORULATION PROTEIN E"/>
    <property type="match status" value="1"/>
</dbReference>
<dbReference type="GO" id="GO:0016791">
    <property type="term" value="F:phosphatase activity"/>
    <property type="evidence" value="ECO:0007669"/>
    <property type="project" value="TreeGrafter"/>
</dbReference>
<dbReference type="Pfam" id="PF01590">
    <property type="entry name" value="GAF"/>
    <property type="match status" value="1"/>
</dbReference>
<dbReference type="Proteomes" id="UP000885779">
    <property type="component" value="Unassembled WGS sequence"/>
</dbReference>
<dbReference type="SUPFAM" id="SSF81606">
    <property type="entry name" value="PP2C-like"/>
    <property type="match status" value="1"/>
</dbReference>
<dbReference type="SMART" id="SM00065">
    <property type="entry name" value="GAF"/>
    <property type="match status" value="1"/>
</dbReference>
<dbReference type="PANTHER" id="PTHR43156">
    <property type="entry name" value="STAGE II SPORULATION PROTEIN E-RELATED"/>
    <property type="match status" value="1"/>
</dbReference>
<accession>A0A7V4U374</accession>
<comment type="caution">
    <text evidence="4">The sequence shown here is derived from an EMBL/GenBank/DDBJ whole genome shotgun (WGS) entry which is preliminary data.</text>
</comment>
<sequence length="557" mass="62453">MSEIQTFLEQKLSQLQSISRAGTVFLFRCGKDNVVRLVLPVDKSGEAKKSRRFEWPADGNKNWLSKDEADEAALKSLFDDFGLHYFTAPIRYRNEAFYLGLRFKSDTLLSEGNIFIALIYDYIKSEIRGFRLENELQRYAQKSNQMITELGALHQISRAIDSAKSLDSLLSYIVKKSMNLINAESGSLMLLVDDGKELEFKVALGPKSDGVKPFRLPLGKGIAGWVAQHSEAILIPDAYADPRFDPSFDKRSGYRTRSYLCVPLVHKGVASGVMTVLNRMDGQPFNENDKNILITFASQAALAIENTKLLQAAMEKERLDKELEVASQIQHLLLPQTIPPVKNLDVAATYIPCKAVGGDFYDVIPLKDGKFMFIVADVAGKGVPGALLVSSMQASLIAYLEYVDDLTVIASKLNERIRENTSEDRYITAFLAVYDPKDAAFVYINAGHNPPLFIGHDGTVKELKEGGLFLGFTSWRYETGKLNLQPDDLVFMYTDGLVEAMNEQEEEFGEDRLKKILLENPHKTAENLMRKVIKAVNTHIDGAHLEDDFTLLVVKRK</sequence>
<proteinExistence type="predicted"/>
<evidence type="ECO:0000259" key="3">
    <source>
        <dbReference type="SMART" id="SM00331"/>
    </source>
</evidence>
<dbReference type="AlphaFoldDB" id="A0A7V4U374"/>
<dbReference type="SMART" id="SM00331">
    <property type="entry name" value="PP2C_SIG"/>
    <property type="match status" value="1"/>
</dbReference>
<dbReference type="Gene3D" id="3.30.450.40">
    <property type="match status" value="1"/>
</dbReference>
<evidence type="ECO:0000256" key="1">
    <source>
        <dbReference type="ARBA" id="ARBA00022801"/>
    </source>
</evidence>
<feature type="domain" description="GAF" evidence="2">
    <location>
        <begin position="165"/>
        <end position="314"/>
    </location>
</feature>
<evidence type="ECO:0000259" key="2">
    <source>
        <dbReference type="SMART" id="SM00065"/>
    </source>
</evidence>
<dbReference type="InterPro" id="IPR003018">
    <property type="entry name" value="GAF"/>
</dbReference>
<gene>
    <name evidence="4" type="ORF">ENK44_16045</name>
</gene>
<protein>
    <submittedName>
        <fullName evidence="4">GAF domain-containing protein</fullName>
    </submittedName>
</protein>
<organism evidence="4">
    <name type="scientific">Caldithrix abyssi</name>
    <dbReference type="NCBI Taxonomy" id="187145"/>
    <lineage>
        <taxon>Bacteria</taxon>
        <taxon>Pseudomonadati</taxon>
        <taxon>Calditrichota</taxon>
        <taxon>Calditrichia</taxon>
        <taxon>Calditrichales</taxon>
        <taxon>Calditrichaceae</taxon>
        <taxon>Caldithrix</taxon>
    </lineage>
</organism>
<dbReference type="Pfam" id="PF07228">
    <property type="entry name" value="SpoIIE"/>
    <property type="match status" value="1"/>
</dbReference>
<dbReference type="InterPro" id="IPR036457">
    <property type="entry name" value="PPM-type-like_dom_sf"/>
</dbReference>
<keyword evidence="1" id="KW-0378">Hydrolase</keyword>
<dbReference type="InterPro" id="IPR052016">
    <property type="entry name" value="Bact_Sigma-Reg"/>
</dbReference>
<dbReference type="EMBL" id="DRQG01000149">
    <property type="protein sequence ID" value="HGY57221.1"/>
    <property type="molecule type" value="Genomic_DNA"/>
</dbReference>
<name>A0A7V4U374_CALAY</name>
<feature type="domain" description="PPM-type phosphatase" evidence="3">
    <location>
        <begin position="341"/>
        <end position="556"/>
    </location>
</feature>